<evidence type="ECO:0000313" key="2">
    <source>
        <dbReference type="EMBL" id="USR91187.1"/>
    </source>
</evidence>
<feature type="compositionally biased region" description="Polar residues" evidence="1">
    <location>
        <begin position="36"/>
        <end position="51"/>
    </location>
</feature>
<dbReference type="EMBL" id="CP098611">
    <property type="protein sequence ID" value="USR91187.1"/>
    <property type="molecule type" value="Genomic_DNA"/>
</dbReference>
<sequence length="264" mass="29072">MTLAVLVFLASGWLEGGVLGNVGPRVVADYAGRSPQPHQIQKQLNSGSSDTIARFDPPDRGAPEGTVDAGGTRGKCPQDAIQPDPSLTVLVPRVTPDARDWALTTSPHPTVWVYVPDTVASQGLFVVRDRQWNDIYRQEVALPESGILELQVPESVEGLALEEDYRLQFAILCPPDGTGAPREVVAQAWVRRVEPTSSLMAQLQQQSERDRPLIYGQHGIWYESLSGLAYQRQSAPNDPQLQQRWQDFLESAGLAEFSEFSLVN</sequence>
<reference evidence="2" key="1">
    <citation type="submission" date="2022-06" db="EMBL/GenBank/DDBJ databases">
        <title>Genome sequence of Phormidium yuhuli AB48 isolated from an industrial photobioreactor environment.</title>
        <authorList>
            <person name="Qiu Y."/>
            <person name="Noonan A.J.C."/>
            <person name="Dofher K."/>
            <person name="Koch M."/>
            <person name="Kieft B."/>
            <person name="Lin X."/>
            <person name="Ziels R.M."/>
            <person name="Hallam S.J."/>
        </authorList>
    </citation>
    <scope>NUCLEOTIDE SEQUENCE</scope>
    <source>
        <strain evidence="2">AB48</strain>
    </source>
</reference>
<dbReference type="InterPro" id="IPR010328">
    <property type="entry name" value="DUF928"/>
</dbReference>
<evidence type="ECO:0000313" key="3">
    <source>
        <dbReference type="Proteomes" id="UP001056708"/>
    </source>
</evidence>
<gene>
    <name evidence="2" type="ORF">NEA10_00120</name>
</gene>
<dbReference type="Pfam" id="PF06051">
    <property type="entry name" value="DUF928"/>
    <property type="match status" value="1"/>
</dbReference>
<dbReference type="RefSeq" id="WP_252663218.1">
    <property type="nucleotide sequence ID" value="NZ_CP098611.1"/>
</dbReference>
<protein>
    <submittedName>
        <fullName evidence="2">DUF928 domain-containing protein</fullName>
    </submittedName>
</protein>
<feature type="region of interest" description="Disordered" evidence="1">
    <location>
        <begin position="33"/>
        <end position="82"/>
    </location>
</feature>
<evidence type="ECO:0000256" key="1">
    <source>
        <dbReference type="SAM" id="MobiDB-lite"/>
    </source>
</evidence>
<organism evidence="2 3">
    <name type="scientific">Phormidium yuhuli AB48</name>
    <dbReference type="NCBI Taxonomy" id="2940671"/>
    <lineage>
        <taxon>Bacteria</taxon>
        <taxon>Bacillati</taxon>
        <taxon>Cyanobacteriota</taxon>
        <taxon>Cyanophyceae</taxon>
        <taxon>Oscillatoriophycideae</taxon>
        <taxon>Oscillatoriales</taxon>
        <taxon>Oscillatoriaceae</taxon>
        <taxon>Phormidium</taxon>
        <taxon>Phormidium yuhuli</taxon>
    </lineage>
</organism>
<dbReference type="Proteomes" id="UP001056708">
    <property type="component" value="Chromosome"/>
</dbReference>
<name>A0ABY5APR4_9CYAN</name>
<accession>A0ABY5APR4</accession>
<proteinExistence type="predicted"/>
<keyword evidence="3" id="KW-1185">Reference proteome</keyword>